<reference evidence="1" key="3">
    <citation type="submission" date="2025-09" db="UniProtKB">
        <authorList>
            <consortium name="Ensembl"/>
        </authorList>
    </citation>
    <scope>IDENTIFICATION</scope>
</reference>
<dbReference type="Ensembl" id="ENSHHUT00000034907.1">
    <property type="protein sequence ID" value="ENSHHUP00000033557.1"/>
    <property type="gene ID" value="ENSHHUG00000021193.1"/>
</dbReference>
<evidence type="ECO:0000313" key="1">
    <source>
        <dbReference type="Ensembl" id="ENSHHUP00000033557.1"/>
    </source>
</evidence>
<evidence type="ECO:0000313" key="2">
    <source>
        <dbReference type="Proteomes" id="UP000314982"/>
    </source>
</evidence>
<dbReference type="Proteomes" id="UP000314982">
    <property type="component" value="Unassembled WGS sequence"/>
</dbReference>
<reference evidence="2" key="1">
    <citation type="submission" date="2018-06" db="EMBL/GenBank/DDBJ databases">
        <title>Genome assembly of Danube salmon.</title>
        <authorList>
            <person name="Macqueen D.J."/>
            <person name="Gundappa M.K."/>
        </authorList>
    </citation>
    <scope>NUCLEOTIDE SEQUENCE [LARGE SCALE GENOMIC DNA]</scope>
</reference>
<reference evidence="1" key="2">
    <citation type="submission" date="2025-08" db="UniProtKB">
        <authorList>
            <consortium name="Ensembl"/>
        </authorList>
    </citation>
    <scope>IDENTIFICATION</scope>
</reference>
<dbReference type="AlphaFoldDB" id="A0A4W5M5D3"/>
<sequence length="85" mass="9304">KVKDAETKLRADLPLPKKLHIVALSTLGRLAHGGLKEIQIKSTMGAKSKVYKSKGWLLAWVRTCATCRSNGHCKLECVRSRFGGG</sequence>
<accession>A0A4W5M5D3</accession>
<proteinExistence type="predicted"/>
<name>A0A4W5M5D3_9TELE</name>
<protein>
    <submittedName>
        <fullName evidence="1">Uncharacterized protein</fullName>
    </submittedName>
</protein>
<organism evidence="1 2">
    <name type="scientific">Hucho hucho</name>
    <name type="common">huchen</name>
    <dbReference type="NCBI Taxonomy" id="62062"/>
    <lineage>
        <taxon>Eukaryota</taxon>
        <taxon>Metazoa</taxon>
        <taxon>Chordata</taxon>
        <taxon>Craniata</taxon>
        <taxon>Vertebrata</taxon>
        <taxon>Euteleostomi</taxon>
        <taxon>Actinopterygii</taxon>
        <taxon>Neopterygii</taxon>
        <taxon>Teleostei</taxon>
        <taxon>Protacanthopterygii</taxon>
        <taxon>Salmoniformes</taxon>
        <taxon>Salmonidae</taxon>
        <taxon>Salmoninae</taxon>
        <taxon>Hucho</taxon>
    </lineage>
</organism>
<keyword evidence="2" id="KW-1185">Reference proteome</keyword>